<keyword evidence="13" id="KW-0479">Metal-binding</keyword>
<dbReference type="InterPro" id="IPR012750">
    <property type="entry name" value="ECA_WecA-rel"/>
</dbReference>
<keyword evidence="8 12" id="KW-0448">Lipopolysaccharide biosynthesis</keyword>
<protein>
    <recommendedName>
        <fullName evidence="12">Undecaprenyl-phosphate alpha-N-acetylglucosaminyl 1-phosphate transferase</fullName>
        <ecNumber evidence="12">2.7.8.33</ecNumber>
    </recommendedName>
    <alternativeName>
        <fullName evidence="12">UDP-GlcNAc:undecaprenyl-phosphate GlcNAc-1-phosphate transferase</fullName>
    </alternativeName>
    <alternativeName>
        <fullName evidence="12">Undecaprenyl-phosphate GlcNAc-1-phosphate transferase</fullName>
    </alternativeName>
</protein>
<feature type="transmembrane region" description="Helical" evidence="12">
    <location>
        <begin position="6"/>
        <end position="25"/>
    </location>
</feature>
<dbReference type="GO" id="GO:0044038">
    <property type="term" value="P:cell wall macromolecule biosynthetic process"/>
    <property type="evidence" value="ECO:0007669"/>
    <property type="project" value="TreeGrafter"/>
</dbReference>
<keyword evidence="10 12" id="KW-0472">Membrane</keyword>
<sequence>MFYLAPLISSFIFCVMAIYITKPFAIRTGLVDVPNSRKHHDGHIPLIGGVAIYFGVLMSSMLFLEYNVYFSVYIISASFILLLGVLDDKYDLSVRVRIIVQLAIAIFMIFGTGNHLSSFGSILGFFEFKLGYFGVVITVLGVIGTINAFNMVDGIDGLAGALSLVSFLALGTLLWISGSEWFLLAILFVASIAAFLMFNLRWPSKSMNKVFMGDAGSMLIGFTIIWLLVIGIEQESKSFRPVTALYIIAIPLMDMVAIMYRRIKKGTSPFKADRDHLHHIFERAGYSRRRALIIISLAAAFIAFLGGFLELRNTPEWLMFSIFIGMFLVYNYALAHVWRILSWLRRK</sequence>
<dbReference type="GO" id="GO:0036380">
    <property type="term" value="F:UDP-N-acetylglucosamine-undecaprenyl-phosphate N-acetylglucosaminephosphotransferase activity"/>
    <property type="evidence" value="ECO:0007669"/>
    <property type="project" value="UniProtKB-UniRule"/>
</dbReference>
<feature type="transmembrane region" description="Helical" evidence="12">
    <location>
        <begin position="130"/>
        <end position="150"/>
    </location>
</feature>
<comment type="caution">
    <text evidence="14">The sequence shown here is derived from an EMBL/GenBank/DDBJ whole genome shotgun (WGS) entry which is preliminary data.</text>
</comment>
<dbReference type="GO" id="GO:0005886">
    <property type="term" value="C:plasma membrane"/>
    <property type="evidence" value="ECO:0007669"/>
    <property type="project" value="UniProtKB-SubCell"/>
</dbReference>
<dbReference type="GO" id="GO:0071555">
    <property type="term" value="P:cell wall organization"/>
    <property type="evidence" value="ECO:0007669"/>
    <property type="project" value="TreeGrafter"/>
</dbReference>
<dbReference type="OrthoDB" id="9783652at2"/>
<dbReference type="EC" id="2.7.8.33" evidence="12"/>
<dbReference type="GO" id="GO:0009276">
    <property type="term" value="C:Gram-negative-bacterium-type cell wall"/>
    <property type="evidence" value="ECO:0007669"/>
    <property type="project" value="InterPro"/>
</dbReference>
<dbReference type="GO" id="GO:0016757">
    <property type="term" value="F:glycosyltransferase activity"/>
    <property type="evidence" value="ECO:0007669"/>
    <property type="project" value="UniProtKB-KW"/>
</dbReference>
<dbReference type="PANTHER" id="PTHR22926:SF3">
    <property type="entry name" value="UNDECAPRENYL-PHOSPHATE ALPHA-N-ACETYLGLUCOSAMINYL 1-PHOSPHATE TRANSFERASE"/>
    <property type="match status" value="1"/>
</dbReference>
<evidence type="ECO:0000256" key="6">
    <source>
        <dbReference type="ARBA" id="ARBA00022692"/>
    </source>
</evidence>
<dbReference type="NCBIfam" id="TIGR02380">
    <property type="entry name" value="ECA_wecA"/>
    <property type="match status" value="1"/>
</dbReference>
<dbReference type="AlphaFoldDB" id="A0A5S3WTE9"/>
<dbReference type="Pfam" id="PF00953">
    <property type="entry name" value="Glycos_transf_4"/>
    <property type="match status" value="1"/>
</dbReference>
<evidence type="ECO:0000313" key="14">
    <source>
        <dbReference type="EMBL" id="TMP31471.1"/>
    </source>
</evidence>
<dbReference type="CDD" id="cd06853">
    <property type="entry name" value="GT_WecA_like"/>
    <property type="match status" value="1"/>
</dbReference>
<evidence type="ECO:0000256" key="3">
    <source>
        <dbReference type="ARBA" id="ARBA00022519"/>
    </source>
</evidence>
<feature type="transmembrane region" description="Helical" evidence="12">
    <location>
        <begin position="98"/>
        <end position="118"/>
    </location>
</feature>
<feature type="binding site" evidence="13">
    <location>
        <position position="214"/>
    </location>
    <ligand>
        <name>Mg(2+)</name>
        <dbReference type="ChEBI" id="CHEBI:18420"/>
    </ligand>
</feature>
<dbReference type="GO" id="GO:0000287">
    <property type="term" value="F:magnesium ion binding"/>
    <property type="evidence" value="ECO:0007669"/>
    <property type="project" value="InterPro"/>
</dbReference>
<keyword evidence="3 12" id="KW-0997">Cell inner membrane</keyword>
<feature type="binding site" evidence="13">
    <location>
        <position position="150"/>
    </location>
    <ligand>
        <name>Mg(2+)</name>
        <dbReference type="ChEBI" id="CHEBI:18420"/>
    </ligand>
</feature>
<comment type="cofactor">
    <cofactor evidence="12 13">
        <name>Mg(2+)</name>
        <dbReference type="ChEBI" id="CHEBI:18420"/>
    </cofactor>
</comment>
<evidence type="ECO:0000256" key="9">
    <source>
        <dbReference type="ARBA" id="ARBA00022989"/>
    </source>
</evidence>
<dbReference type="Proteomes" id="UP000310249">
    <property type="component" value="Unassembled WGS sequence"/>
</dbReference>
<dbReference type="GO" id="GO:0030145">
    <property type="term" value="F:manganese ion binding"/>
    <property type="evidence" value="ECO:0007669"/>
    <property type="project" value="InterPro"/>
</dbReference>
<organism evidence="14 15">
    <name type="scientific">Pseudoalteromonas rubra</name>
    <dbReference type="NCBI Taxonomy" id="43658"/>
    <lineage>
        <taxon>Bacteria</taxon>
        <taxon>Pseudomonadati</taxon>
        <taxon>Pseudomonadota</taxon>
        <taxon>Gammaproteobacteria</taxon>
        <taxon>Alteromonadales</taxon>
        <taxon>Pseudoalteromonadaceae</taxon>
        <taxon>Pseudoalteromonas</taxon>
    </lineage>
</organism>
<gene>
    <name evidence="12" type="primary">wecA</name>
    <name evidence="14" type="ORF">CWB99_04245</name>
</gene>
<feature type="transmembrane region" description="Helical" evidence="12">
    <location>
        <begin position="181"/>
        <end position="198"/>
    </location>
</feature>
<evidence type="ECO:0000256" key="2">
    <source>
        <dbReference type="ARBA" id="ARBA00022475"/>
    </source>
</evidence>
<name>A0A5S3WTE9_9GAMM</name>
<evidence type="ECO:0000256" key="11">
    <source>
        <dbReference type="ARBA" id="ARBA00023211"/>
    </source>
</evidence>
<reference evidence="15" key="2">
    <citation type="submission" date="2019-06" db="EMBL/GenBank/DDBJ databases">
        <title>Co-occurence of chitin degradation, pigmentation and bioactivity in marine Pseudoalteromonas.</title>
        <authorList>
            <person name="Sonnenschein E.C."/>
            <person name="Bech P.K."/>
        </authorList>
    </citation>
    <scope>NUCLEOTIDE SEQUENCE [LARGE SCALE GENOMIC DNA]</scope>
    <source>
        <strain evidence="15">S2676</strain>
    </source>
</reference>
<keyword evidence="7 12" id="KW-0460">Magnesium</keyword>
<comment type="cofactor">
    <cofactor evidence="12">
        <name>Mn(2+)</name>
        <dbReference type="ChEBI" id="CHEBI:29035"/>
    </cofactor>
</comment>
<dbReference type="EMBL" id="PNCI01000008">
    <property type="protein sequence ID" value="TMP31471.1"/>
    <property type="molecule type" value="Genomic_DNA"/>
</dbReference>
<evidence type="ECO:0000313" key="15">
    <source>
        <dbReference type="Proteomes" id="UP000310249"/>
    </source>
</evidence>
<dbReference type="RefSeq" id="WP_138550738.1">
    <property type="nucleotide sequence ID" value="NZ_PNCH01000014.1"/>
</dbReference>
<evidence type="ECO:0000256" key="8">
    <source>
        <dbReference type="ARBA" id="ARBA00022985"/>
    </source>
</evidence>
<evidence type="ECO:0000256" key="4">
    <source>
        <dbReference type="ARBA" id="ARBA00022676"/>
    </source>
</evidence>
<comment type="function">
    <text evidence="12">Catalyzes the transfer of the GlcNAc-1-phosphate moiety from UDP-GlcNAc onto the carrier lipid undecaprenyl phosphate (C55-P), yielding GlcNAc-pyrophosphoryl-undecaprenyl (GlcNAc-PP-C55).</text>
</comment>
<accession>A0A5S3WTE9</accession>
<dbReference type="HAMAP" id="MF_02030">
    <property type="entry name" value="WecA_Gammaproteo"/>
    <property type="match status" value="1"/>
</dbReference>
<dbReference type="GO" id="GO:0009243">
    <property type="term" value="P:O antigen biosynthetic process"/>
    <property type="evidence" value="ECO:0007669"/>
    <property type="project" value="UniProtKB-UniRule"/>
</dbReference>
<feature type="transmembrane region" description="Helical" evidence="12">
    <location>
        <begin position="317"/>
        <end position="341"/>
    </location>
</feature>
<evidence type="ECO:0000256" key="1">
    <source>
        <dbReference type="ARBA" id="ARBA00004651"/>
    </source>
</evidence>
<keyword evidence="9 12" id="KW-1133">Transmembrane helix</keyword>
<dbReference type="UniPathway" id="UPA00281"/>
<keyword evidence="2 12" id="KW-1003">Cell membrane</keyword>
<keyword evidence="6 12" id="KW-0812">Transmembrane</keyword>
<feature type="transmembrane region" description="Helical" evidence="12">
    <location>
        <begin position="46"/>
        <end position="64"/>
    </location>
</feature>
<dbReference type="InterPro" id="IPR000715">
    <property type="entry name" value="Glycosyl_transferase_4"/>
</dbReference>
<evidence type="ECO:0000256" key="13">
    <source>
        <dbReference type="PIRSR" id="PIRSR600715-1"/>
    </source>
</evidence>
<reference evidence="14 15" key="1">
    <citation type="submission" date="2018-01" db="EMBL/GenBank/DDBJ databases">
        <authorList>
            <person name="Paulsen S."/>
            <person name="Gram L.K."/>
        </authorList>
    </citation>
    <scope>NUCLEOTIDE SEQUENCE [LARGE SCALE GENOMIC DNA]</scope>
    <source>
        <strain evidence="14 15">S2676</strain>
    </source>
</reference>
<feature type="transmembrane region" description="Helical" evidence="12">
    <location>
        <begin position="70"/>
        <end position="86"/>
    </location>
</feature>
<dbReference type="PANTHER" id="PTHR22926">
    <property type="entry name" value="PHOSPHO-N-ACETYLMURAMOYL-PENTAPEPTIDE-TRANSFERASE"/>
    <property type="match status" value="1"/>
</dbReference>
<evidence type="ECO:0000256" key="7">
    <source>
        <dbReference type="ARBA" id="ARBA00022842"/>
    </source>
</evidence>
<comment type="similarity">
    <text evidence="12">Belongs to the glycosyltransferase 4 family. WecA subfamily.</text>
</comment>
<comment type="subcellular location">
    <subcellularLocation>
        <location evidence="12">Cell inner membrane</location>
        <topology evidence="12">Multi-pass membrane protein</topology>
    </subcellularLocation>
    <subcellularLocation>
        <location evidence="1">Cell membrane</location>
        <topology evidence="1">Multi-pass membrane protein</topology>
    </subcellularLocation>
</comment>
<feature type="transmembrane region" description="Helical" evidence="12">
    <location>
        <begin position="244"/>
        <end position="261"/>
    </location>
</feature>
<proteinExistence type="inferred from homology"/>
<feature type="transmembrane region" description="Helical" evidence="12">
    <location>
        <begin position="210"/>
        <end position="232"/>
    </location>
</feature>
<comment type="pathway">
    <text evidence="12">Bacterial outer membrane biogenesis; LPS O-antigen biosynthesis.</text>
</comment>
<keyword evidence="4 12" id="KW-0328">Glycosyltransferase</keyword>
<feature type="transmembrane region" description="Helical" evidence="12">
    <location>
        <begin position="157"/>
        <end position="175"/>
    </location>
</feature>
<evidence type="ECO:0000256" key="10">
    <source>
        <dbReference type="ARBA" id="ARBA00023136"/>
    </source>
</evidence>
<feature type="transmembrane region" description="Helical" evidence="12">
    <location>
        <begin position="291"/>
        <end position="311"/>
    </location>
</feature>
<evidence type="ECO:0000256" key="5">
    <source>
        <dbReference type="ARBA" id="ARBA00022679"/>
    </source>
</evidence>
<evidence type="ECO:0000256" key="12">
    <source>
        <dbReference type="HAMAP-Rule" id="MF_02030"/>
    </source>
</evidence>
<keyword evidence="11 12" id="KW-0464">Manganese</keyword>
<comment type="catalytic activity">
    <reaction evidence="12">
        <text>di-trans,octa-cis-undecaprenyl phosphate + UDP-N-acetyl-alpha-D-glucosamine = N-acetyl-alpha-D-glucosaminyl-di-trans,octa-cis-undecaprenyl diphosphate + UMP</text>
        <dbReference type="Rhea" id="RHEA:28090"/>
        <dbReference type="ChEBI" id="CHEBI:57705"/>
        <dbReference type="ChEBI" id="CHEBI:57865"/>
        <dbReference type="ChEBI" id="CHEBI:60392"/>
        <dbReference type="ChEBI" id="CHEBI:62959"/>
        <dbReference type="EC" id="2.7.8.33"/>
    </reaction>
</comment>
<keyword evidence="5 12" id="KW-0808">Transferase</keyword>